<proteinExistence type="inferred from homology"/>
<dbReference type="PANTHER" id="PTHR11530:SF11">
    <property type="entry name" value="D-ASPARTATE OXIDASE"/>
    <property type="match status" value="1"/>
</dbReference>
<keyword evidence="5" id="KW-0560">Oxidoreductase</keyword>
<sequence>MSEVTIVGAGVCGLVAATAFAEAGFRVRLCEATAELGGDAASWLAGGMLAPHCEAESASSAIVAPGLKAIEWWHDHASSVSRSGTLVVDPGRGGAELRRFAARTQGHETLDAEAVASLEPALDGRFRHALFFPDEAHLQPRVALTELESRLRRHGASMEFGTVADPRQMDGMVLDCRGARADAPGLRCVRGEMLLLRCPDVSLSRPVRILHPRWPVYVVPHGDDRVMVGASMIESDDRRGITLRSTVELMNAAYALHPAFADAELLEARSGLRPAFADNMPRLVRNGPVLALAGAYRHGFLLAPDLAGQAVRMALQEGIVA</sequence>
<keyword evidence="4" id="KW-0274">FAD</keyword>
<evidence type="ECO:0000259" key="9">
    <source>
        <dbReference type="Pfam" id="PF01266"/>
    </source>
</evidence>
<evidence type="ECO:0000256" key="1">
    <source>
        <dbReference type="ARBA" id="ARBA00001974"/>
    </source>
</evidence>
<dbReference type="OrthoDB" id="9790035at2"/>
<protein>
    <recommendedName>
        <fullName evidence="7">D-amino-acid oxidase</fullName>
        <ecNumber evidence="6">1.4.3.3</ecNumber>
    </recommendedName>
</protein>
<comment type="caution">
    <text evidence="10">The sequence shown here is derived from an EMBL/GenBank/DDBJ whole genome shotgun (WGS) entry which is preliminary data.</text>
</comment>
<dbReference type="Pfam" id="PF01266">
    <property type="entry name" value="DAO"/>
    <property type="match status" value="1"/>
</dbReference>
<evidence type="ECO:0000256" key="2">
    <source>
        <dbReference type="ARBA" id="ARBA00006730"/>
    </source>
</evidence>
<dbReference type="InterPro" id="IPR023209">
    <property type="entry name" value="DAO"/>
</dbReference>
<dbReference type="Gene3D" id="3.50.50.60">
    <property type="entry name" value="FAD/NAD(P)-binding domain"/>
    <property type="match status" value="2"/>
</dbReference>
<keyword evidence="3" id="KW-0285">Flavoprotein</keyword>
<dbReference type="InterPro" id="IPR006076">
    <property type="entry name" value="FAD-dep_OxRdtase"/>
</dbReference>
<dbReference type="GO" id="GO:0003884">
    <property type="term" value="F:D-amino-acid oxidase activity"/>
    <property type="evidence" value="ECO:0007669"/>
    <property type="project" value="UniProtKB-EC"/>
</dbReference>
<evidence type="ECO:0000256" key="8">
    <source>
        <dbReference type="ARBA" id="ARBA00049547"/>
    </source>
</evidence>
<comment type="similarity">
    <text evidence="2">Belongs to the DAMOX/DASOX family.</text>
</comment>
<dbReference type="EC" id="1.4.3.3" evidence="6"/>
<evidence type="ECO:0000256" key="4">
    <source>
        <dbReference type="ARBA" id="ARBA00022827"/>
    </source>
</evidence>
<dbReference type="InterPro" id="IPR036188">
    <property type="entry name" value="FAD/NAD-bd_sf"/>
</dbReference>
<dbReference type="AlphaFoldDB" id="A0A0B1Q9X9"/>
<dbReference type="EMBL" id="JRFJ01000001">
    <property type="protein sequence ID" value="KHJ56171.1"/>
    <property type="molecule type" value="Genomic_DNA"/>
</dbReference>
<evidence type="ECO:0000256" key="3">
    <source>
        <dbReference type="ARBA" id="ARBA00022630"/>
    </source>
</evidence>
<organism evidence="10 11">
    <name type="scientific">Aureimonas altamirensis</name>
    <dbReference type="NCBI Taxonomy" id="370622"/>
    <lineage>
        <taxon>Bacteria</taxon>
        <taxon>Pseudomonadati</taxon>
        <taxon>Pseudomonadota</taxon>
        <taxon>Alphaproteobacteria</taxon>
        <taxon>Hyphomicrobiales</taxon>
        <taxon>Aurantimonadaceae</taxon>
        <taxon>Aureimonas</taxon>
    </lineage>
</organism>
<evidence type="ECO:0000313" key="11">
    <source>
        <dbReference type="Proteomes" id="UP000030826"/>
    </source>
</evidence>
<dbReference type="RefSeq" id="WP_039189642.1">
    <property type="nucleotide sequence ID" value="NZ_JRFJ01000001.1"/>
</dbReference>
<evidence type="ECO:0000256" key="5">
    <source>
        <dbReference type="ARBA" id="ARBA00023002"/>
    </source>
</evidence>
<dbReference type="Proteomes" id="UP000030826">
    <property type="component" value="Unassembled WGS sequence"/>
</dbReference>
<evidence type="ECO:0000313" key="10">
    <source>
        <dbReference type="EMBL" id="KHJ56171.1"/>
    </source>
</evidence>
<feature type="domain" description="FAD dependent oxidoreductase" evidence="9">
    <location>
        <begin position="4"/>
        <end position="304"/>
    </location>
</feature>
<dbReference type="Gene3D" id="3.30.9.10">
    <property type="entry name" value="D-Amino Acid Oxidase, subunit A, domain 2"/>
    <property type="match status" value="2"/>
</dbReference>
<dbReference type="STRING" id="370622.LA66_06150"/>
<comment type="catalytic activity">
    <reaction evidence="8">
        <text>a D-alpha-amino acid + O2 + H2O = a 2-oxocarboxylate + H2O2 + NH4(+)</text>
        <dbReference type="Rhea" id="RHEA:21816"/>
        <dbReference type="ChEBI" id="CHEBI:15377"/>
        <dbReference type="ChEBI" id="CHEBI:15379"/>
        <dbReference type="ChEBI" id="CHEBI:16240"/>
        <dbReference type="ChEBI" id="CHEBI:28938"/>
        <dbReference type="ChEBI" id="CHEBI:35179"/>
        <dbReference type="ChEBI" id="CHEBI:59871"/>
        <dbReference type="EC" id="1.4.3.3"/>
    </reaction>
    <physiologicalReaction direction="left-to-right" evidence="8">
        <dbReference type="Rhea" id="RHEA:21817"/>
    </physiologicalReaction>
</comment>
<dbReference type="GO" id="GO:0046416">
    <property type="term" value="P:D-amino acid metabolic process"/>
    <property type="evidence" value="ECO:0007669"/>
    <property type="project" value="InterPro"/>
</dbReference>
<accession>A0A0B1Q9X9</accession>
<dbReference type="PANTHER" id="PTHR11530">
    <property type="entry name" value="D-AMINO ACID OXIDASE"/>
    <property type="match status" value="1"/>
</dbReference>
<dbReference type="GO" id="GO:0071949">
    <property type="term" value="F:FAD binding"/>
    <property type="evidence" value="ECO:0007669"/>
    <property type="project" value="InterPro"/>
</dbReference>
<evidence type="ECO:0000256" key="7">
    <source>
        <dbReference type="ARBA" id="ARBA00039751"/>
    </source>
</evidence>
<dbReference type="SUPFAM" id="SSF51905">
    <property type="entry name" value="FAD/NAD(P)-binding domain"/>
    <property type="match status" value="1"/>
</dbReference>
<reference evidence="10 11" key="1">
    <citation type="submission" date="2014-09" db="EMBL/GenBank/DDBJ databases">
        <title>Isolation and characterization of Aurantimonas altamirensis ON-56566 from clinical sample following a dog bite.</title>
        <authorList>
            <person name="Eshaghi A."/>
            <person name="Li A."/>
            <person name="Shahinas D."/>
            <person name="Bahn P."/>
            <person name="Kus J.V."/>
            <person name="Patel S.N."/>
        </authorList>
    </citation>
    <scope>NUCLEOTIDE SEQUENCE [LARGE SCALE GENOMIC DNA]</scope>
    <source>
        <strain evidence="10 11">ON-56566</strain>
    </source>
</reference>
<name>A0A0B1Q9X9_9HYPH</name>
<evidence type="ECO:0000256" key="6">
    <source>
        <dbReference type="ARBA" id="ARBA00039101"/>
    </source>
</evidence>
<gene>
    <name evidence="10" type="ORF">LA66_06150</name>
</gene>
<comment type="cofactor">
    <cofactor evidence="1">
        <name>FAD</name>
        <dbReference type="ChEBI" id="CHEBI:57692"/>
    </cofactor>
</comment>